<dbReference type="EMBL" id="DS268118">
    <property type="protein sequence ID" value="KMU71966.1"/>
    <property type="molecule type" value="Genomic_DNA"/>
</dbReference>
<evidence type="ECO:0000313" key="3">
    <source>
        <dbReference type="Proteomes" id="UP000054559"/>
    </source>
</evidence>
<feature type="compositionally biased region" description="Low complexity" evidence="1">
    <location>
        <begin position="36"/>
        <end position="51"/>
    </location>
</feature>
<keyword evidence="2" id="KW-0547">Nucleotide-binding</keyword>
<sequence>MAQPFKAKDQEADLERHLEKQKGEAEKKYQEANQRDAALPAANGANNNGDLEMYDDGIDEDLMMLDAE</sequence>
<dbReference type="Proteomes" id="UP000054559">
    <property type="component" value="Unassembled WGS sequence"/>
</dbReference>
<feature type="region of interest" description="Disordered" evidence="1">
    <location>
        <begin position="1"/>
        <end position="54"/>
    </location>
</feature>
<gene>
    <name evidence="2" type="ORF">CISG_00275</name>
</gene>
<organism evidence="2 3">
    <name type="scientific">Coccidioides immitis RMSCC 3703</name>
    <dbReference type="NCBI Taxonomy" id="454286"/>
    <lineage>
        <taxon>Eukaryota</taxon>
        <taxon>Fungi</taxon>
        <taxon>Dikarya</taxon>
        <taxon>Ascomycota</taxon>
        <taxon>Pezizomycotina</taxon>
        <taxon>Eurotiomycetes</taxon>
        <taxon>Eurotiomycetidae</taxon>
        <taxon>Onygenales</taxon>
        <taxon>Onygenaceae</taxon>
        <taxon>Coccidioides</taxon>
    </lineage>
</organism>
<reference evidence="3" key="1">
    <citation type="journal article" date="2010" name="Genome Res.">
        <title>Population genomic sequencing of Coccidioides fungi reveals recent hybridization and transposon control.</title>
        <authorList>
            <person name="Neafsey D.E."/>
            <person name="Barker B.M."/>
            <person name="Sharpton T.J."/>
            <person name="Stajich J.E."/>
            <person name="Park D.J."/>
            <person name="Whiston E."/>
            <person name="Hung C.-Y."/>
            <person name="McMahan C."/>
            <person name="White J."/>
            <person name="Sykes S."/>
            <person name="Heiman D."/>
            <person name="Young S."/>
            <person name="Zeng Q."/>
            <person name="Abouelleil A."/>
            <person name="Aftuck L."/>
            <person name="Bessette D."/>
            <person name="Brown A."/>
            <person name="FitzGerald M."/>
            <person name="Lui A."/>
            <person name="Macdonald J.P."/>
            <person name="Priest M."/>
            <person name="Orbach M.J."/>
            <person name="Galgiani J.N."/>
            <person name="Kirkland T.N."/>
            <person name="Cole G.T."/>
            <person name="Birren B.W."/>
            <person name="Henn M.R."/>
            <person name="Taylor J.W."/>
            <person name="Rounsley S.D."/>
        </authorList>
    </citation>
    <scope>NUCLEOTIDE SEQUENCE [LARGE SCALE GENOMIC DNA]</scope>
    <source>
        <strain evidence="3">RMSCC 3703</strain>
    </source>
</reference>
<keyword evidence="2" id="KW-0347">Helicase</keyword>
<dbReference type="GO" id="GO:0004386">
    <property type="term" value="F:helicase activity"/>
    <property type="evidence" value="ECO:0007669"/>
    <property type="project" value="UniProtKB-KW"/>
</dbReference>
<accession>A0A0J8QHK9</accession>
<evidence type="ECO:0000256" key="1">
    <source>
        <dbReference type="SAM" id="MobiDB-lite"/>
    </source>
</evidence>
<dbReference type="STRING" id="454286.A0A0J8QHK9"/>
<dbReference type="AlphaFoldDB" id="A0A0J8QHK9"/>
<name>A0A0J8QHK9_COCIT</name>
<keyword evidence="2" id="KW-0378">Hydrolase</keyword>
<keyword evidence="2" id="KW-0067">ATP-binding</keyword>
<proteinExistence type="predicted"/>
<protein>
    <submittedName>
        <fullName evidence="2">TFIIH basal transcription factor complex helicase subunit</fullName>
    </submittedName>
</protein>
<evidence type="ECO:0000313" key="2">
    <source>
        <dbReference type="EMBL" id="KMU71966.1"/>
    </source>
</evidence>
<feature type="compositionally biased region" description="Basic and acidic residues" evidence="1">
    <location>
        <begin position="1"/>
        <end position="34"/>
    </location>
</feature>